<dbReference type="GO" id="GO:0006955">
    <property type="term" value="P:immune response"/>
    <property type="evidence" value="ECO:0007669"/>
    <property type="project" value="InterPro"/>
</dbReference>
<feature type="compositionally biased region" description="Polar residues" evidence="2">
    <location>
        <begin position="689"/>
        <end position="701"/>
    </location>
</feature>
<dbReference type="Gene3D" id="2.60.120.40">
    <property type="match status" value="1"/>
</dbReference>
<dbReference type="OrthoDB" id="6138985at2759"/>
<dbReference type="EMBL" id="OV170226">
    <property type="protein sequence ID" value="CAH0727564.1"/>
    <property type="molecule type" value="Genomic_DNA"/>
</dbReference>
<feature type="compositionally biased region" description="Acidic residues" evidence="2">
    <location>
        <begin position="163"/>
        <end position="179"/>
    </location>
</feature>
<feature type="compositionally biased region" description="Polar residues" evidence="2">
    <location>
        <begin position="776"/>
        <end position="786"/>
    </location>
</feature>
<feature type="region of interest" description="Disordered" evidence="2">
    <location>
        <begin position="163"/>
        <end position="185"/>
    </location>
</feature>
<evidence type="ECO:0000313" key="5">
    <source>
        <dbReference type="EMBL" id="CAH0727564.1"/>
    </source>
</evidence>
<feature type="region of interest" description="Disordered" evidence="2">
    <location>
        <begin position="836"/>
        <end position="891"/>
    </location>
</feature>
<feature type="transmembrane region" description="Helical" evidence="3">
    <location>
        <begin position="53"/>
        <end position="73"/>
    </location>
</feature>
<feature type="compositionally biased region" description="Basic and acidic residues" evidence="2">
    <location>
        <begin position="861"/>
        <end position="882"/>
    </location>
</feature>
<feature type="region of interest" description="Disordered" evidence="2">
    <location>
        <begin position="231"/>
        <end position="265"/>
    </location>
</feature>
<gene>
    <name evidence="5" type="ORF">BINO364_LOCUS12887</name>
</gene>
<dbReference type="PANTHER" id="PTHR37687:SF1">
    <property type="entry name" value="AGAP006772-PA"/>
    <property type="match status" value="1"/>
</dbReference>
<dbReference type="Proteomes" id="UP000838878">
    <property type="component" value="Chromosome 6"/>
</dbReference>
<feature type="compositionally biased region" description="Basic and acidic residues" evidence="2">
    <location>
        <begin position="791"/>
        <end position="802"/>
    </location>
</feature>
<proteinExistence type="inferred from homology"/>
<dbReference type="PROSITE" id="PS50049">
    <property type="entry name" value="THD_2"/>
    <property type="match status" value="1"/>
</dbReference>
<comment type="similarity">
    <text evidence="1">Belongs to the tumor necrosis factor family.</text>
</comment>
<dbReference type="InterPro" id="IPR038875">
    <property type="entry name" value="PLA2_conodipine-like"/>
</dbReference>
<dbReference type="PANTHER" id="PTHR37687">
    <property type="entry name" value="AGAP006772-PA"/>
    <property type="match status" value="1"/>
</dbReference>
<evidence type="ECO:0000256" key="3">
    <source>
        <dbReference type="SAM" id="Phobius"/>
    </source>
</evidence>
<dbReference type="SUPFAM" id="SSF49842">
    <property type="entry name" value="TNF-like"/>
    <property type="match status" value="1"/>
</dbReference>
<evidence type="ECO:0000256" key="1">
    <source>
        <dbReference type="ARBA" id="ARBA00008670"/>
    </source>
</evidence>
<sequence length="1295" mass="147442">MAENRALIPEPITMYTQSESLKDVKDLSKNLMSGEFERQYTGMEKSRRRRGGTIVLGIAVGALAVWLLVLTILREVQLARLQAQVDELSANMMEMTVNVVSLNTKLTSNRLFNEFKTLEDALYADEDQDSNLVEDAKDSSKEKQGFESLEKIKGLTVLEDDSQFGDDEDLYDGDEDAESGDWYPDYDRRREKIGTSNMVHLKPEDFTDAMVIVKEELVSDIKKKLNNDPETEDIELSVSSSSTEAPSSRDKRSVFPEASPENIPDFAEPRIMSKMEERRKTKKFLRNSDLMGKMSLQTVSRTARNSNDEDGSPRRPFIAAHFHGNTSHLSPEIHEHFKGNGLVRVAHGAAHDVWYPAPWTAASPHPRPTLTRTGHIHVHHTGVYFVYVQIYYLDSHDIISWVLHRSSPYSEERETLLQCAQSSHSSERLDKPNSCFSASALFLKAGDRLAVRNTGGDRHSLMQPEKSFIVINALRCYNMHILWLWVVAACTVSCTADRGGSLRGALEALQRRQRGRMHGPIAPADYEMLYDFIPPQAYPEPDYGVDVEDIEEESEPKYIVKLLEGNSRPPKAYEYEIIKKNSAYNRPNVNKQESAFRERSQHSDNDQLRDLFMDRNSREENFKENVQRNDAEYALLLGELWSKYKNNKIHATNDDNAQGVVKLYKDKIVKKRYPNNWGPIAFKRKRSPDSNLNQREPSITADNDDNKENLDEIPGPVNPNYNSYEVSNGEDDDDKDDMREEYAIAFQPLDDDSLSDLADEDQYAYDTIEKRFPVTKRSSGPYNYNTQKKRFAPDHSKRDNAKSFRSSAGTDPKLIRDLSKIFGDGDNIIIKSPVKRSSGHIENLENSHETKPPTLTVSHNHTNDLHNETGHDDDTTHDEHSPNIHPPGVSGKEVVHEHIHYDHDSDNHSHDHNHAHQDHDYDHKQSEKPIKIQKKSIDWSDYFGIDKRLKKSVSFVNNLNEDRLKKQYFDTFNKEVIYPLTSFRKHNYVKRNYVQAKPNVESDMQMNRAQAIEIQDEKRSTESDNNSKLDNIDKKLKNMEGLIVDEALHYSNIGEELDSKEEQEMKEKLLSRLAAAYSLEKMRKALKDFKQSLQMQRVSSAMRSSPDSNEAKDKRVAIKKEKVIMSNEIPGLVNNEKNDDFEDEQGAGHYLNGKTEEQLSEGYMGGSGRHRTPIMSTVSSTGACPVLAKIVQRCRGVDLLAGDRGQLFLPLCSLHQICYLCGEAPPTTCDLVFLSEADSSCEGDMSCQRAARSALMALRELHDNLADELDGECEASPCLPATLKLNLGWQRALQR</sequence>
<dbReference type="GO" id="GO:0005164">
    <property type="term" value="F:tumor necrosis factor receptor binding"/>
    <property type="evidence" value="ECO:0007669"/>
    <property type="project" value="InterPro"/>
</dbReference>
<feature type="non-terminal residue" evidence="5">
    <location>
        <position position="1295"/>
    </location>
</feature>
<evidence type="ECO:0000259" key="4">
    <source>
        <dbReference type="PROSITE" id="PS50049"/>
    </source>
</evidence>
<organism evidence="5 6">
    <name type="scientific">Brenthis ino</name>
    <name type="common">lesser marbled fritillary</name>
    <dbReference type="NCBI Taxonomy" id="405034"/>
    <lineage>
        <taxon>Eukaryota</taxon>
        <taxon>Metazoa</taxon>
        <taxon>Ecdysozoa</taxon>
        <taxon>Arthropoda</taxon>
        <taxon>Hexapoda</taxon>
        <taxon>Insecta</taxon>
        <taxon>Pterygota</taxon>
        <taxon>Neoptera</taxon>
        <taxon>Endopterygota</taxon>
        <taxon>Lepidoptera</taxon>
        <taxon>Glossata</taxon>
        <taxon>Ditrysia</taxon>
        <taxon>Papilionoidea</taxon>
        <taxon>Nymphalidae</taxon>
        <taxon>Heliconiinae</taxon>
        <taxon>Argynnini</taxon>
        <taxon>Brenthis</taxon>
    </lineage>
</organism>
<reference evidence="5" key="1">
    <citation type="submission" date="2021-12" db="EMBL/GenBank/DDBJ databases">
        <authorList>
            <person name="Martin H S."/>
        </authorList>
    </citation>
    <scope>NUCLEOTIDE SEQUENCE</scope>
</reference>
<feature type="compositionally biased region" description="Basic and acidic residues" evidence="2">
    <location>
        <begin position="594"/>
        <end position="607"/>
    </location>
</feature>
<protein>
    <recommendedName>
        <fullName evidence="4">THD domain-containing protein</fullName>
    </recommendedName>
</protein>
<feature type="compositionally biased region" description="Low complexity" evidence="2">
    <location>
        <begin position="237"/>
        <end position="246"/>
    </location>
</feature>
<accession>A0A8J9UZF2</accession>
<feature type="region of interest" description="Disordered" evidence="2">
    <location>
        <begin position="679"/>
        <end position="735"/>
    </location>
</feature>
<feature type="region of interest" description="Disordered" evidence="2">
    <location>
        <begin position="588"/>
        <end position="607"/>
    </location>
</feature>
<dbReference type="InterPro" id="IPR006052">
    <property type="entry name" value="TNF_dom"/>
</dbReference>
<feature type="region of interest" description="Disordered" evidence="2">
    <location>
        <begin position="775"/>
        <end position="810"/>
    </location>
</feature>
<keyword evidence="3" id="KW-1133">Transmembrane helix</keyword>
<dbReference type="GO" id="GO:0016020">
    <property type="term" value="C:membrane"/>
    <property type="evidence" value="ECO:0007669"/>
    <property type="project" value="InterPro"/>
</dbReference>
<keyword evidence="6" id="KW-1185">Reference proteome</keyword>
<name>A0A8J9UZF2_9NEOP</name>
<feature type="region of interest" description="Disordered" evidence="2">
    <location>
        <begin position="903"/>
        <end position="928"/>
    </location>
</feature>
<keyword evidence="3" id="KW-0472">Membrane</keyword>
<evidence type="ECO:0000313" key="6">
    <source>
        <dbReference type="Proteomes" id="UP000838878"/>
    </source>
</evidence>
<evidence type="ECO:0000256" key="2">
    <source>
        <dbReference type="SAM" id="MobiDB-lite"/>
    </source>
</evidence>
<keyword evidence="3" id="KW-0812">Transmembrane</keyword>
<dbReference type="Pfam" id="PF00229">
    <property type="entry name" value="TNF"/>
    <property type="match status" value="1"/>
</dbReference>
<feature type="compositionally biased region" description="Basic and acidic residues" evidence="2">
    <location>
        <begin position="842"/>
        <end position="851"/>
    </location>
</feature>
<dbReference type="InterPro" id="IPR008983">
    <property type="entry name" value="Tumour_necrosis_fac-like_dom"/>
</dbReference>
<feature type="domain" description="THD" evidence="4">
    <location>
        <begin position="318"/>
        <end position="474"/>
    </location>
</feature>